<protein>
    <submittedName>
        <fullName evidence="2">Uncharacterized protein</fullName>
    </submittedName>
</protein>
<dbReference type="AlphaFoldDB" id="M0CW15"/>
<keyword evidence="3" id="KW-1185">Reference proteome</keyword>
<evidence type="ECO:0000256" key="1">
    <source>
        <dbReference type="SAM" id="MobiDB-lite"/>
    </source>
</evidence>
<dbReference type="RefSeq" id="WP_006882824.1">
    <property type="nucleotide sequence ID" value="NZ_AOIU01000013.1"/>
</dbReference>
<dbReference type="Proteomes" id="UP000011626">
    <property type="component" value="Unassembled WGS sequence"/>
</dbReference>
<feature type="region of interest" description="Disordered" evidence="1">
    <location>
        <begin position="25"/>
        <end position="44"/>
    </location>
</feature>
<proteinExistence type="predicted"/>
<gene>
    <name evidence="2" type="ORF">C475_05760</name>
</gene>
<comment type="caution">
    <text evidence="2">The sequence shown here is derived from an EMBL/GenBank/DDBJ whole genome shotgun (WGS) entry which is preliminary data.</text>
</comment>
<evidence type="ECO:0000313" key="2">
    <source>
        <dbReference type="EMBL" id="ELZ27400.1"/>
    </source>
</evidence>
<evidence type="ECO:0000313" key="3">
    <source>
        <dbReference type="Proteomes" id="UP000011626"/>
    </source>
</evidence>
<reference evidence="2 3" key="1">
    <citation type="journal article" date="2014" name="PLoS Genet.">
        <title>Phylogenetically driven sequencing of extremely halophilic archaea reveals strategies for static and dynamic osmo-response.</title>
        <authorList>
            <person name="Becker E.A."/>
            <person name="Seitzer P.M."/>
            <person name="Tritt A."/>
            <person name="Larsen D."/>
            <person name="Krusor M."/>
            <person name="Yao A.I."/>
            <person name="Wu D."/>
            <person name="Madern D."/>
            <person name="Eisen J.A."/>
            <person name="Darling A.E."/>
            <person name="Facciotti M.T."/>
        </authorList>
    </citation>
    <scope>NUCLEOTIDE SEQUENCE [LARGE SCALE GENOMIC DNA]</scope>
    <source>
        <strain evidence="2 3">2-9-1</strain>
    </source>
</reference>
<name>M0CW15_9EURY</name>
<dbReference type="EMBL" id="AOIU01000013">
    <property type="protein sequence ID" value="ELZ27400.1"/>
    <property type="molecule type" value="Genomic_DNA"/>
</dbReference>
<organism evidence="2 3">
    <name type="scientific">Halosimplex carlsbadense 2-9-1</name>
    <dbReference type="NCBI Taxonomy" id="797114"/>
    <lineage>
        <taxon>Archaea</taxon>
        <taxon>Methanobacteriati</taxon>
        <taxon>Methanobacteriota</taxon>
        <taxon>Stenosarchaea group</taxon>
        <taxon>Halobacteria</taxon>
        <taxon>Halobacteriales</taxon>
        <taxon>Haloarculaceae</taxon>
        <taxon>Halosimplex</taxon>
    </lineage>
</organism>
<sequence>MARPPTPDAEPVLADLVDRGYETTRLSGTDQPAAVAAGGDSPDAVTDRPFSVEPLAVATPLDVVARLAAAAAERRATLFVADPETAADARAVLTDPFLRRPDAEGSRAFYSIPDRIRLTDDTYAAVAADGPLRWREEPATPGVTGDGGDGPRLLLEADGHLLAALPSVDGLACPGPDPDAFPYRYARGADKRVHVSDRDGEVGTLSGITAMKSDGYRPVPLPLVPEHHLRENAHLARRWAIAVVDDGEVSYVTA</sequence>
<accession>M0CW15</accession>
<dbReference type="eggNOG" id="arCOG07563">
    <property type="taxonomic scope" value="Archaea"/>
</dbReference>
<dbReference type="OrthoDB" id="340836at2157"/>